<feature type="compositionally biased region" description="Polar residues" evidence="1">
    <location>
        <begin position="350"/>
        <end position="372"/>
    </location>
</feature>
<feature type="region of interest" description="Disordered" evidence="1">
    <location>
        <begin position="178"/>
        <end position="197"/>
    </location>
</feature>
<feature type="compositionally biased region" description="Basic residues" evidence="1">
    <location>
        <begin position="56"/>
        <end position="68"/>
    </location>
</feature>
<gene>
    <name evidence="2" type="ORF">GE061_018176</name>
</gene>
<feature type="region of interest" description="Disordered" evidence="1">
    <location>
        <begin position="942"/>
        <end position="979"/>
    </location>
</feature>
<feature type="compositionally biased region" description="Polar residues" evidence="1">
    <location>
        <begin position="300"/>
        <end position="317"/>
    </location>
</feature>
<dbReference type="Proteomes" id="UP000466442">
    <property type="component" value="Unassembled WGS sequence"/>
</dbReference>
<feature type="compositionally biased region" description="Polar residues" evidence="1">
    <location>
        <begin position="942"/>
        <end position="953"/>
    </location>
</feature>
<feature type="compositionally biased region" description="Low complexity" evidence="1">
    <location>
        <begin position="678"/>
        <end position="689"/>
    </location>
</feature>
<feature type="region of interest" description="Disordered" evidence="1">
    <location>
        <begin position="20"/>
        <end position="79"/>
    </location>
</feature>
<dbReference type="AlphaFoldDB" id="A0A6A4J8E1"/>
<feature type="compositionally biased region" description="Polar residues" evidence="1">
    <location>
        <begin position="324"/>
        <end position="339"/>
    </location>
</feature>
<protein>
    <submittedName>
        <fullName evidence="2">Uncharacterized protein</fullName>
    </submittedName>
</protein>
<feature type="region of interest" description="Disordered" evidence="1">
    <location>
        <begin position="678"/>
        <end position="706"/>
    </location>
</feature>
<evidence type="ECO:0000313" key="2">
    <source>
        <dbReference type="EMBL" id="KAF6206940.1"/>
    </source>
</evidence>
<feature type="compositionally biased region" description="Low complexity" evidence="1">
    <location>
        <begin position="44"/>
        <end position="55"/>
    </location>
</feature>
<keyword evidence="3" id="KW-1185">Reference proteome</keyword>
<accession>A0A6A4J8E1</accession>
<feature type="compositionally biased region" description="Polar residues" evidence="1">
    <location>
        <begin position="418"/>
        <end position="431"/>
    </location>
</feature>
<feature type="region of interest" description="Disordered" evidence="1">
    <location>
        <begin position="400"/>
        <end position="433"/>
    </location>
</feature>
<evidence type="ECO:0000313" key="3">
    <source>
        <dbReference type="Proteomes" id="UP000466442"/>
    </source>
</evidence>
<feature type="region of interest" description="Disordered" evidence="1">
    <location>
        <begin position="300"/>
        <end position="372"/>
    </location>
</feature>
<feature type="region of interest" description="Disordered" evidence="1">
    <location>
        <begin position="1002"/>
        <end position="1041"/>
    </location>
</feature>
<dbReference type="OrthoDB" id="6619045at2759"/>
<name>A0A6A4J8E1_APOLU</name>
<organism evidence="2 3">
    <name type="scientific">Apolygus lucorum</name>
    <name type="common">Small green plant bug</name>
    <name type="synonym">Lygocoris lucorum</name>
    <dbReference type="NCBI Taxonomy" id="248454"/>
    <lineage>
        <taxon>Eukaryota</taxon>
        <taxon>Metazoa</taxon>
        <taxon>Ecdysozoa</taxon>
        <taxon>Arthropoda</taxon>
        <taxon>Hexapoda</taxon>
        <taxon>Insecta</taxon>
        <taxon>Pterygota</taxon>
        <taxon>Neoptera</taxon>
        <taxon>Paraneoptera</taxon>
        <taxon>Hemiptera</taxon>
        <taxon>Heteroptera</taxon>
        <taxon>Panheteroptera</taxon>
        <taxon>Cimicomorpha</taxon>
        <taxon>Miridae</taxon>
        <taxon>Mirini</taxon>
        <taxon>Apolygus</taxon>
    </lineage>
</organism>
<feature type="compositionally biased region" description="Basic and acidic residues" evidence="1">
    <location>
        <begin position="219"/>
        <end position="229"/>
    </location>
</feature>
<reference evidence="2" key="1">
    <citation type="journal article" date="2021" name="Mol. Ecol. Resour.">
        <title>Apolygus lucorum genome provides insights into omnivorousness and mesophyll feeding.</title>
        <authorList>
            <person name="Liu Y."/>
            <person name="Liu H."/>
            <person name="Wang H."/>
            <person name="Huang T."/>
            <person name="Liu B."/>
            <person name="Yang B."/>
            <person name="Yin L."/>
            <person name="Li B."/>
            <person name="Zhang Y."/>
            <person name="Zhang S."/>
            <person name="Jiang F."/>
            <person name="Zhang X."/>
            <person name="Ren Y."/>
            <person name="Wang B."/>
            <person name="Wang S."/>
            <person name="Lu Y."/>
            <person name="Wu K."/>
            <person name="Fan W."/>
            <person name="Wang G."/>
        </authorList>
    </citation>
    <scope>NUCLEOTIDE SEQUENCE</scope>
    <source>
        <strain evidence="2">12Hb</strain>
    </source>
</reference>
<comment type="caution">
    <text evidence="2">The sequence shown here is derived from an EMBL/GenBank/DDBJ whole genome shotgun (WGS) entry which is preliminary data.</text>
</comment>
<dbReference type="EMBL" id="WIXP02000008">
    <property type="protein sequence ID" value="KAF6206940.1"/>
    <property type="molecule type" value="Genomic_DNA"/>
</dbReference>
<proteinExistence type="predicted"/>
<sequence length="1090" mass="120893">MSAVQQRETPAEIDDVLVLNGDDGCSRKKHKKKNKEERRKRSRSCSTDASSCSTSSKRKRKKKKHHRRSLDEPPSPKVNPIFLWVKEDNAKIVEVRCEDYDRRNRIKLTKTAGGWRAIPHVEIQWQTPGPLKASKTETTSKFGADLTCDVKIEPVRGETPPPTLEMCKTESDVCLSEVESREMPPLEPQTNVSPRRSRNKFVVLDDQIQTSPEAVVESDDQKESSDDVQRPALCSNDVQLVTSGVERNPPVLCGNDLLPVKSGIEEHSTPCNDVVQPVKSGIEQNSSLCCNDVQPVTSEAEQNSPIPCSNDVQPETSSNDEHSITSGIEQNSPVSCSNDEQLEENKTKQKPTPCSNDEQPEANTIKQKPQSCNNDEQLHVTSEIARNPPALCSDDVTRATSEIERSPASRDNPVMGGNEQNLPVSCSNDEQPATKEIDQNPRVACNDAPVEVEKQECGVKCCDESQSNNVDENHNNEFDGDPRSSCMIEPSNFCQDVEAILGAIENSEGRAGNSERPEQKDVDEYDHSALMSELEEMMNERMKHENAAHKDVLDDIYTFVPSPTHEKAQEKSKVKEARPTSKIERVIEAVKAKSACAMMAKNNSDERPKDAPPSQLKTCELESLDLLWRLPEGTTIHHSKLNDDKEPEIASVSPQISPESTTATISLVKPATPIVTTPPTLPSLIPSQPVQEEPLNLGKPRKQSPSLPQLLKKEAPCKVETKPQISLSHLLDADKAPKFAPDASKSTTEPLAQLKEIMSDPDVTVPDPLLVPKERLSALIANPKREIPRLMALTNEVKYPKLDTNLMEVSLAHLQLLLQSSKKEDELKLIQKHADLLQSHLKNDASSLDPATMNALNQMLWFPYISHLDMSRGSNPQDLMGMMNMMYPYNAWGQQSYDYAQQSHLMNFWQDMAQKPGSASVTKGYGDMYKPLVPPSLYTSAPTMGAQMHQTPSYHARPNKRRRSGSGTHATPDFLKTPTDFHKNAPDFLKSPFDVSWALPQTSEAGRLPAPRAPSRSEARPEPAIPSAAAGTPTPSPKLKVRKFDVDPNAVPKLINKNLTPNLPPLTAMARQVPSHYYDSNHLWNPLYGA</sequence>
<evidence type="ECO:0000256" key="1">
    <source>
        <dbReference type="SAM" id="MobiDB-lite"/>
    </source>
</evidence>
<feature type="region of interest" description="Disordered" evidence="1">
    <location>
        <begin position="205"/>
        <end position="233"/>
    </location>
</feature>